<gene>
    <name evidence="1" type="ORF">AVEN_187163_1</name>
</gene>
<keyword evidence="2" id="KW-1185">Reference proteome</keyword>
<dbReference type="EMBL" id="BGPR01049335">
    <property type="protein sequence ID" value="GBO26324.1"/>
    <property type="molecule type" value="Genomic_DNA"/>
</dbReference>
<protein>
    <submittedName>
        <fullName evidence="1">Uncharacterized protein</fullName>
    </submittedName>
</protein>
<feature type="non-terminal residue" evidence="1">
    <location>
        <position position="1"/>
    </location>
</feature>
<comment type="caution">
    <text evidence="1">The sequence shown here is derived from an EMBL/GenBank/DDBJ whole genome shotgun (WGS) entry which is preliminary data.</text>
</comment>
<sequence length="85" mass="9709">NETRFKQHEGYLDGPRNFEAWSEMTIPELTSLFKIPHHTSESRFVLLRMILPCSRPTWESVSNWSLPGSKAVTLPPVSPPPSSHH</sequence>
<dbReference type="AlphaFoldDB" id="A0A4Y2VQB5"/>
<reference evidence="1 2" key="1">
    <citation type="journal article" date="2019" name="Sci. Rep.">
        <title>Orb-weaving spider Araneus ventricosus genome elucidates the spidroin gene catalogue.</title>
        <authorList>
            <person name="Kono N."/>
            <person name="Nakamura H."/>
            <person name="Ohtoshi R."/>
            <person name="Moran D.A.P."/>
            <person name="Shinohara A."/>
            <person name="Yoshida Y."/>
            <person name="Fujiwara M."/>
            <person name="Mori M."/>
            <person name="Tomita M."/>
            <person name="Arakawa K."/>
        </authorList>
    </citation>
    <scope>NUCLEOTIDE SEQUENCE [LARGE SCALE GENOMIC DNA]</scope>
</reference>
<proteinExistence type="predicted"/>
<dbReference type="Proteomes" id="UP000499080">
    <property type="component" value="Unassembled WGS sequence"/>
</dbReference>
<evidence type="ECO:0000313" key="2">
    <source>
        <dbReference type="Proteomes" id="UP000499080"/>
    </source>
</evidence>
<accession>A0A4Y2VQB5</accession>
<evidence type="ECO:0000313" key="1">
    <source>
        <dbReference type="EMBL" id="GBO26324.1"/>
    </source>
</evidence>
<organism evidence="1 2">
    <name type="scientific">Araneus ventricosus</name>
    <name type="common">Orbweaver spider</name>
    <name type="synonym">Epeira ventricosa</name>
    <dbReference type="NCBI Taxonomy" id="182803"/>
    <lineage>
        <taxon>Eukaryota</taxon>
        <taxon>Metazoa</taxon>
        <taxon>Ecdysozoa</taxon>
        <taxon>Arthropoda</taxon>
        <taxon>Chelicerata</taxon>
        <taxon>Arachnida</taxon>
        <taxon>Araneae</taxon>
        <taxon>Araneomorphae</taxon>
        <taxon>Entelegynae</taxon>
        <taxon>Araneoidea</taxon>
        <taxon>Araneidae</taxon>
        <taxon>Araneus</taxon>
    </lineage>
</organism>
<name>A0A4Y2VQB5_ARAVE</name>